<dbReference type="Proteomes" id="UP000233425">
    <property type="component" value="Unassembled WGS sequence"/>
</dbReference>
<proteinExistence type="predicted"/>
<feature type="transmembrane region" description="Helical" evidence="1">
    <location>
        <begin position="98"/>
        <end position="120"/>
    </location>
</feature>
<feature type="transmembrane region" description="Helical" evidence="1">
    <location>
        <begin position="175"/>
        <end position="198"/>
    </location>
</feature>
<gene>
    <name evidence="2" type="ORF">RBATCC27255_01579</name>
</gene>
<feature type="transmembrane region" description="Helical" evidence="1">
    <location>
        <begin position="49"/>
        <end position="70"/>
    </location>
</feature>
<evidence type="ECO:0000313" key="3">
    <source>
        <dbReference type="Proteomes" id="UP000233425"/>
    </source>
</evidence>
<dbReference type="InterPro" id="IPR006938">
    <property type="entry name" value="DUF624"/>
</dbReference>
<keyword evidence="1" id="KW-0812">Transmembrane</keyword>
<reference evidence="2" key="1">
    <citation type="journal article" date="2018" name="Environ. Microbiol.">
        <title>Sporulation capability and amylosome conservation among diverse human colonic and rumen isolates of the keystone starch-degrader Ruminococcus bromii.</title>
        <authorList>
            <person name="Mukhopadhya I."/>
            <person name="Morais S."/>
            <person name="Laverde-Gomez J."/>
            <person name="Sheridan P.O."/>
            <person name="Walker A.W."/>
            <person name="Kelly W."/>
            <person name="Klieve A.V."/>
            <person name="Ouwerkerk D."/>
            <person name="Duncan S.H."/>
            <person name="Louis P."/>
            <person name="Koropatkin N."/>
            <person name="Cockburn D."/>
            <person name="Kibler R."/>
            <person name="Cooper P.J."/>
            <person name="Sandoval C."/>
            <person name="Crost E."/>
            <person name="Juge N."/>
            <person name="Bayer E.A."/>
            <person name="Flint H.J."/>
        </authorList>
    </citation>
    <scope>NUCLEOTIDE SEQUENCE [LARGE SCALE GENOMIC DNA]</scope>
    <source>
        <strain evidence="2">ATCC 27255</strain>
    </source>
</reference>
<name>A0A2N0UJN8_9FIRM</name>
<protein>
    <submittedName>
        <fullName evidence="2">Putative integral membrane protein</fullName>
    </submittedName>
</protein>
<sequence length="286" mass="32296">MKNFNQSSLARFFTRFPKLLFAGLMYSIPFAVFSGIFILISFLSGFNNVILWSLGIIPAMPFYSGLVMVIRKISVEKEDVNVFKTFVQAFRENLKKSIFNGFVAYLIVACSFFAILYYGTLAQTDIVYGSVFTIYIVFSIAMLIMLFYVPLLTITYDLRLRDIYKNSLLLIFGKILRNIVALVLVGIISFAVFLAVIYAKGAMLIVVVVLSVIFYPMIATYIIVSVIAKGVQESVGYFTGDNVQYVLTEEEVQRETEAVENANSDDDYIFVNGRMIKNPSKTNTTE</sequence>
<dbReference type="RefSeq" id="WP_169923303.1">
    <property type="nucleotide sequence ID" value="NZ_CABMMZ010000072.1"/>
</dbReference>
<keyword evidence="1" id="KW-0472">Membrane</keyword>
<accession>A0A2N0UJN8</accession>
<dbReference type="AlphaFoldDB" id="A0A2N0UJN8"/>
<evidence type="ECO:0000256" key="1">
    <source>
        <dbReference type="SAM" id="Phobius"/>
    </source>
</evidence>
<feature type="transmembrane region" description="Helical" evidence="1">
    <location>
        <begin position="20"/>
        <end position="43"/>
    </location>
</feature>
<keyword evidence="3" id="KW-1185">Reference proteome</keyword>
<keyword evidence="1" id="KW-1133">Transmembrane helix</keyword>
<dbReference type="Pfam" id="PF04854">
    <property type="entry name" value="DUF624"/>
    <property type="match status" value="1"/>
</dbReference>
<feature type="transmembrane region" description="Helical" evidence="1">
    <location>
        <begin position="126"/>
        <end position="154"/>
    </location>
</feature>
<dbReference type="EMBL" id="NNSR01000072">
    <property type="protein sequence ID" value="PKD27191.1"/>
    <property type="molecule type" value="Genomic_DNA"/>
</dbReference>
<comment type="caution">
    <text evidence="2">The sequence shown here is derived from an EMBL/GenBank/DDBJ whole genome shotgun (WGS) entry which is preliminary data.</text>
</comment>
<organism evidence="2 3">
    <name type="scientific">Ruminococcus bromii</name>
    <dbReference type="NCBI Taxonomy" id="40518"/>
    <lineage>
        <taxon>Bacteria</taxon>
        <taxon>Bacillati</taxon>
        <taxon>Bacillota</taxon>
        <taxon>Clostridia</taxon>
        <taxon>Eubacteriales</taxon>
        <taxon>Oscillospiraceae</taxon>
        <taxon>Ruminococcus</taxon>
    </lineage>
</organism>
<feature type="transmembrane region" description="Helical" evidence="1">
    <location>
        <begin position="204"/>
        <end position="224"/>
    </location>
</feature>
<evidence type="ECO:0000313" key="2">
    <source>
        <dbReference type="EMBL" id="PKD27191.1"/>
    </source>
</evidence>